<evidence type="ECO:0000256" key="4">
    <source>
        <dbReference type="SAM" id="SignalP"/>
    </source>
</evidence>
<feature type="repeat" description="TPR" evidence="3">
    <location>
        <begin position="893"/>
        <end position="926"/>
    </location>
</feature>
<evidence type="ECO:0000256" key="3">
    <source>
        <dbReference type="PROSITE-ProRule" id="PRU00339"/>
    </source>
</evidence>
<sequence length="942" mass="104246">MTHVSPAGRIRLLAAVLGLATCFATVAADKAKPAQPAARSVATSTAFSYSVEPAPAWVVPAKENPNAAVTAAPLRYRVVDDQTRIEGSTAHMYSHVVRVVGDTAGLSQASQIEIEFDPSYQTLALHHVDIVREGRRSTRLDRKRIQLLQRETQLERRIYDGRVTASMVLDDVRVGDQVDFAYSIRGLNPVFGGRFVSMEWMISHRGPAALYQYRLLAPESRKIQHRTMSPEIQVSSKVDRGMRETVFRREAVPQFHADPGSPYGVVLKQEVQFSEFDDWADVARWGLALFTPSLEGGAAVERKAAEIKAASGDPQQQLLAALRFVQADVRYFGTEIGLNSHKPALPDKVIEQRFGDCKDKVSLLVALLRKLDIAAQPVLVSTLMRGHVDEVIASPLAFDHVIARVDLQGRTYYLDATRGHQSGTLDKRQSAGLEKGLLVASGTQSITTLPSVVEQQRMSVHDIFRVKRFADGASLEARITYRGDLAESMRESLATRNVSEIQTQLGTAYARAYPKLATEAPMEVLRSDTDDAVTFVLHFAIPEFWRFPEQRALVGDIVHWSVIEALRFPNDTQRRDPFSIAFPGRFTHVSTVEFGDDVYATPSTQTMNDGDSHFNLRNTAEIGARRSEYTSELRVMADQVDPRDWPAYTTLVGKMGPRVGVSVSSPALPLAAVEDLRRELRDIDEQVRSQKLKPKTQTQFQSMVKARVLSAQLDAGRLAPNLKAQALTARGIQYDNLGRYAEAAQDFKLALELAPDVPETLNGAAVNALQLKDYAVVMTLTGKVLARNPSDTEARNTRAVAAYFNRDYAAAMNDFDELLKDRAQVRRGYPLVWLALASRSGGIEMPKGSEAIPDEQLPSEWPRPLVDWARGKASVDAVIASAKAGGSAAERLCEAYFYIGERYLAEGDTARAREFFQKSVDQGVTEFIEDGSSRLRLASLKR</sequence>
<dbReference type="InterPro" id="IPR013105">
    <property type="entry name" value="TPR_2"/>
</dbReference>
<dbReference type="AlphaFoldDB" id="A0A3N7HQJ4"/>
<dbReference type="Pfam" id="PF12969">
    <property type="entry name" value="DUF3857"/>
    <property type="match status" value="1"/>
</dbReference>
<dbReference type="Gene3D" id="3.10.620.30">
    <property type="match status" value="1"/>
</dbReference>
<evidence type="ECO:0000259" key="5">
    <source>
        <dbReference type="Pfam" id="PF01841"/>
    </source>
</evidence>
<keyword evidence="8" id="KW-1185">Reference proteome</keyword>
<dbReference type="SUPFAM" id="SSF48452">
    <property type="entry name" value="TPR-like"/>
    <property type="match status" value="1"/>
</dbReference>
<dbReference type="EMBL" id="QUSW01000005">
    <property type="protein sequence ID" value="RQP23031.1"/>
    <property type="molecule type" value="Genomic_DNA"/>
</dbReference>
<gene>
    <name evidence="7" type="ORF">DZC73_18050</name>
</gene>
<dbReference type="RefSeq" id="WP_124541775.1">
    <property type="nucleotide sequence ID" value="NZ_QUSW01000005.1"/>
</dbReference>
<dbReference type="InterPro" id="IPR038765">
    <property type="entry name" value="Papain-like_cys_pep_sf"/>
</dbReference>
<dbReference type="InterPro" id="IPR002931">
    <property type="entry name" value="Transglutaminase-like"/>
</dbReference>
<organism evidence="7 8">
    <name type="scientific">Piscinibacter terrae</name>
    <dbReference type="NCBI Taxonomy" id="2496871"/>
    <lineage>
        <taxon>Bacteria</taxon>
        <taxon>Pseudomonadati</taxon>
        <taxon>Pseudomonadota</taxon>
        <taxon>Betaproteobacteria</taxon>
        <taxon>Burkholderiales</taxon>
        <taxon>Sphaerotilaceae</taxon>
        <taxon>Piscinibacter</taxon>
    </lineage>
</organism>
<dbReference type="Pfam" id="PF01841">
    <property type="entry name" value="Transglut_core"/>
    <property type="match status" value="1"/>
</dbReference>
<feature type="domain" description="DUF3857" evidence="6">
    <location>
        <begin position="92"/>
        <end position="253"/>
    </location>
</feature>
<dbReference type="OrthoDB" id="8595007at2"/>
<name>A0A3N7HQJ4_9BURK</name>
<reference evidence="7 8" key="1">
    <citation type="submission" date="2018-08" db="EMBL/GenBank/DDBJ databases">
        <authorList>
            <person name="Khan S.A."/>
            <person name="Jeon C.O."/>
            <person name="Chun B.H."/>
            <person name="Jeong S.E."/>
        </authorList>
    </citation>
    <scope>NUCLEOTIDE SEQUENCE [LARGE SCALE GENOMIC DNA]</scope>
    <source>
        <strain evidence="7 8">S-16</strain>
    </source>
</reference>
<dbReference type="SUPFAM" id="SSF54001">
    <property type="entry name" value="Cysteine proteinases"/>
    <property type="match status" value="1"/>
</dbReference>
<keyword evidence="1" id="KW-0677">Repeat</keyword>
<dbReference type="InterPro" id="IPR019734">
    <property type="entry name" value="TPR_rpt"/>
</dbReference>
<dbReference type="Gene3D" id="1.25.40.10">
    <property type="entry name" value="Tetratricopeptide repeat domain"/>
    <property type="match status" value="1"/>
</dbReference>
<proteinExistence type="predicted"/>
<dbReference type="PROSITE" id="PS50005">
    <property type="entry name" value="TPR"/>
    <property type="match status" value="2"/>
</dbReference>
<dbReference type="Pfam" id="PF07719">
    <property type="entry name" value="TPR_2"/>
    <property type="match status" value="1"/>
</dbReference>
<accession>A0A3N7HQJ4</accession>
<keyword evidence="4" id="KW-0732">Signal</keyword>
<feature type="repeat" description="TPR" evidence="3">
    <location>
        <begin position="724"/>
        <end position="757"/>
    </location>
</feature>
<dbReference type="InterPro" id="IPR024618">
    <property type="entry name" value="DUF3857"/>
</dbReference>
<dbReference type="SMART" id="SM00028">
    <property type="entry name" value="TPR"/>
    <property type="match status" value="3"/>
</dbReference>
<evidence type="ECO:0000259" key="6">
    <source>
        <dbReference type="Pfam" id="PF12969"/>
    </source>
</evidence>
<keyword evidence="2 3" id="KW-0802">TPR repeat</keyword>
<evidence type="ECO:0000313" key="8">
    <source>
        <dbReference type="Proteomes" id="UP000267464"/>
    </source>
</evidence>
<dbReference type="Gene3D" id="2.60.40.3140">
    <property type="match status" value="1"/>
</dbReference>
<feature type="domain" description="Transglutaminase-like" evidence="5">
    <location>
        <begin position="304"/>
        <end position="382"/>
    </location>
</feature>
<dbReference type="InterPro" id="IPR011990">
    <property type="entry name" value="TPR-like_helical_dom_sf"/>
</dbReference>
<dbReference type="Proteomes" id="UP000267464">
    <property type="component" value="Unassembled WGS sequence"/>
</dbReference>
<evidence type="ECO:0000256" key="2">
    <source>
        <dbReference type="ARBA" id="ARBA00022803"/>
    </source>
</evidence>
<evidence type="ECO:0000313" key="7">
    <source>
        <dbReference type="EMBL" id="RQP23031.1"/>
    </source>
</evidence>
<comment type="caution">
    <text evidence="7">The sequence shown here is derived from an EMBL/GenBank/DDBJ whole genome shotgun (WGS) entry which is preliminary data.</text>
</comment>
<evidence type="ECO:0000256" key="1">
    <source>
        <dbReference type="ARBA" id="ARBA00022737"/>
    </source>
</evidence>
<feature type="chain" id="PRO_5018037494" evidence="4">
    <location>
        <begin position="28"/>
        <end position="942"/>
    </location>
</feature>
<reference evidence="7 8" key="2">
    <citation type="submission" date="2018-12" db="EMBL/GenBank/DDBJ databases">
        <title>Rhizobacter gummiphilus sp. nov., a rubber-degrading bacterium isolated from the soil of a botanical garden in Japan.</title>
        <authorList>
            <person name="Shunsuke S.S."/>
        </authorList>
    </citation>
    <scope>NUCLEOTIDE SEQUENCE [LARGE SCALE GENOMIC DNA]</scope>
    <source>
        <strain evidence="7 8">S-16</strain>
    </source>
</reference>
<feature type="signal peptide" evidence="4">
    <location>
        <begin position="1"/>
        <end position="27"/>
    </location>
</feature>
<dbReference type="PROSITE" id="PS50293">
    <property type="entry name" value="TPR_REGION"/>
    <property type="match status" value="1"/>
</dbReference>
<protein>
    <submittedName>
        <fullName evidence="7">DUF3857 domain-containing protein</fullName>
    </submittedName>
</protein>